<comment type="cofactor">
    <cofactor evidence="1 9">
        <name>Mg(2+)</name>
        <dbReference type="ChEBI" id="CHEBI:18420"/>
    </cofactor>
</comment>
<sequence>MMVLITYDVNVTTDSGKKRLYRVAKQCKNFGQRVQNSVFECLVDPTQFTELKHRLESIVDPEKDSLRYYYLGSNWKRRVEHYGANEAYDPEGVLIIDANGK</sequence>
<keyword evidence="4 9" id="KW-0479">Metal-binding</keyword>
<dbReference type="GO" id="GO:0043571">
    <property type="term" value="P:maintenance of CRISPR repeat elements"/>
    <property type="evidence" value="ECO:0007669"/>
    <property type="project" value="UniProtKB-UniRule"/>
</dbReference>
<dbReference type="SUPFAM" id="SSF143430">
    <property type="entry name" value="TTP0101/SSO1404-like"/>
    <property type="match status" value="1"/>
</dbReference>
<dbReference type="STRING" id="645991.Sgly_0907"/>
<name>F0T1Y8_SYNGF</name>
<evidence type="ECO:0000256" key="2">
    <source>
        <dbReference type="ARBA" id="ARBA00009959"/>
    </source>
</evidence>
<keyword evidence="6 9" id="KW-0378">Hydrolase</keyword>
<dbReference type="InterPro" id="IPR021127">
    <property type="entry name" value="CRISPR_associated_Cas2"/>
</dbReference>
<accession>F0T1Y8</accession>
<evidence type="ECO:0000256" key="7">
    <source>
        <dbReference type="ARBA" id="ARBA00022842"/>
    </source>
</evidence>
<dbReference type="Pfam" id="PF09827">
    <property type="entry name" value="CRISPR_Cas2"/>
    <property type="match status" value="1"/>
</dbReference>
<dbReference type="Gene3D" id="3.30.70.240">
    <property type="match status" value="1"/>
</dbReference>
<keyword evidence="8 9" id="KW-0051">Antiviral defense</keyword>
<dbReference type="GO" id="GO:0051607">
    <property type="term" value="P:defense response to virus"/>
    <property type="evidence" value="ECO:0007669"/>
    <property type="project" value="UniProtKB-UniRule"/>
</dbReference>
<comment type="function">
    <text evidence="9">CRISPR (clustered regularly interspaced short palindromic repeat), is an adaptive immune system that provides protection against mobile genetic elements (viruses, transposable elements and conjugative plasmids). CRISPR clusters contain sequences complementary to antecedent mobile elements and target invading nucleic acids. CRISPR clusters are transcribed and processed into CRISPR RNA (crRNA). Functions as a ssRNA-specific endoribonuclease. Involved in the integration of spacer DNA into the CRISPR cassette.</text>
</comment>
<organism evidence="11 12">
    <name type="scientific">Syntrophobotulus glycolicus (strain DSM 8271 / FlGlyR)</name>
    <dbReference type="NCBI Taxonomy" id="645991"/>
    <lineage>
        <taxon>Bacteria</taxon>
        <taxon>Bacillati</taxon>
        <taxon>Bacillota</taxon>
        <taxon>Clostridia</taxon>
        <taxon>Eubacteriales</taxon>
        <taxon>Desulfitobacteriaceae</taxon>
        <taxon>Syntrophobotulus</taxon>
    </lineage>
</organism>
<dbReference type="InterPro" id="IPR019199">
    <property type="entry name" value="Virulence_VapD/CRISPR_Cas2"/>
</dbReference>
<evidence type="ECO:0000256" key="6">
    <source>
        <dbReference type="ARBA" id="ARBA00022801"/>
    </source>
</evidence>
<dbReference type="CDD" id="cd09725">
    <property type="entry name" value="Cas2_I_II_III"/>
    <property type="match status" value="1"/>
</dbReference>
<feature type="binding site" evidence="9">
    <location>
        <position position="8"/>
    </location>
    <ligand>
        <name>Mg(2+)</name>
        <dbReference type="ChEBI" id="CHEBI:18420"/>
        <note>catalytic</note>
    </ligand>
</feature>
<reference evidence="11 12" key="1">
    <citation type="journal article" date="2011" name="Stand. Genomic Sci.">
        <title>Complete genome sequence of Syntrophobotulus glycolicus type strain (FlGlyR).</title>
        <authorList>
            <person name="Han C."/>
            <person name="Mwirichia R."/>
            <person name="Chertkov O."/>
            <person name="Held B."/>
            <person name="Lapidus A."/>
            <person name="Nolan M."/>
            <person name="Lucas S."/>
            <person name="Hammon N."/>
            <person name="Deshpande S."/>
            <person name="Cheng J.F."/>
            <person name="Tapia R."/>
            <person name="Goodwin L."/>
            <person name="Pitluck S."/>
            <person name="Huntemann M."/>
            <person name="Liolios K."/>
            <person name="Ivanova N."/>
            <person name="Pagani I."/>
            <person name="Mavromatis K."/>
            <person name="Ovchinikova G."/>
            <person name="Pati A."/>
            <person name="Chen A."/>
            <person name="Palaniappan K."/>
            <person name="Land M."/>
            <person name="Hauser L."/>
            <person name="Brambilla E.M."/>
            <person name="Rohde M."/>
            <person name="Spring S."/>
            <person name="Sikorski J."/>
            <person name="Goker M."/>
            <person name="Woyke T."/>
            <person name="Bristow J."/>
            <person name="Eisen J.A."/>
            <person name="Markowitz V."/>
            <person name="Hugenholtz P."/>
            <person name="Kyrpides N.C."/>
            <person name="Klenk H.P."/>
            <person name="Detter J.C."/>
        </authorList>
    </citation>
    <scope>NUCLEOTIDE SEQUENCE [LARGE SCALE GENOMIC DNA]</scope>
    <source>
        <strain evidence="12">DSM 8271 / FlGlyR</strain>
    </source>
</reference>
<evidence type="ECO:0000313" key="12">
    <source>
        <dbReference type="Proteomes" id="UP000007488"/>
    </source>
</evidence>
<dbReference type="EMBL" id="CP002547">
    <property type="protein sequence ID" value="ADY55252.1"/>
    <property type="molecule type" value="Genomic_DNA"/>
</dbReference>
<evidence type="ECO:0000256" key="1">
    <source>
        <dbReference type="ARBA" id="ARBA00001946"/>
    </source>
</evidence>
<evidence type="ECO:0000256" key="4">
    <source>
        <dbReference type="ARBA" id="ARBA00022723"/>
    </source>
</evidence>
<dbReference type="RefSeq" id="WP_013624123.1">
    <property type="nucleotide sequence ID" value="NC_015172.1"/>
</dbReference>
<dbReference type="NCBIfam" id="TIGR01573">
    <property type="entry name" value="cas2"/>
    <property type="match status" value="1"/>
</dbReference>
<evidence type="ECO:0000256" key="5">
    <source>
        <dbReference type="ARBA" id="ARBA00022759"/>
    </source>
</evidence>
<keyword evidence="5 9" id="KW-0255">Endonuclease</keyword>
<dbReference type="PIRSF" id="PIRSF032582">
    <property type="entry name" value="Cas2"/>
    <property type="match status" value="1"/>
</dbReference>
<dbReference type="PANTHER" id="PTHR34405">
    <property type="entry name" value="CRISPR-ASSOCIATED ENDORIBONUCLEASE CAS2"/>
    <property type="match status" value="1"/>
</dbReference>
<dbReference type="GO" id="GO:0016787">
    <property type="term" value="F:hydrolase activity"/>
    <property type="evidence" value="ECO:0007669"/>
    <property type="project" value="UniProtKB-KW"/>
</dbReference>
<dbReference type="KEGG" id="sgy:Sgly_0907"/>
<gene>
    <name evidence="9" type="primary">cas2</name>
    <name evidence="11" type="ordered locus">Sgly_0907</name>
</gene>
<comment type="similarity">
    <text evidence="2 9 10">Belongs to the CRISPR-associated endoribonuclease Cas2 protein family.</text>
</comment>
<reference evidence="12" key="2">
    <citation type="submission" date="2011-02" db="EMBL/GenBank/DDBJ databases">
        <title>The complete genome of Syntrophobotulus glycolicus DSM 8271.</title>
        <authorList>
            <person name="Lucas S."/>
            <person name="Copeland A."/>
            <person name="Lapidus A."/>
            <person name="Bruce D."/>
            <person name="Goodwin L."/>
            <person name="Pitluck S."/>
            <person name="Kyrpides N."/>
            <person name="Mavromatis K."/>
            <person name="Pagani I."/>
            <person name="Ivanova N."/>
            <person name="Mikhailova N."/>
            <person name="Chertkov O."/>
            <person name="Held B."/>
            <person name="Detter J.C."/>
            <person name="Tapia R."/>
            <person name="Han C."/>
            <person name="Land M."/>
            <person name="Hauser L."/>
            <person name="Markowitz V."/>
            <person name="Cheng J.-F."/>
            <person name="Hugenholtz P."/>
            <person name="Woyke T."/>
            <person name="Wu D."/>
            <person name="Spring S."/>
            <person name="Schroeder M."/>
            <person name="Brambilla E."/>
            <person name="Klenk H.-P."/>
            <person name="Eisen J.A."/>
        </authorList>
    </citation>
    <scope>NUCLEOTIDE SEQUENCE [LARGE SCALE GENOMIC DNA]</scope>
    <source>
        <strain evidence="12">DSM 8271 / FlGlyR</strain>
    </source>
</reference>
<keyword evidence="12" id="KW-1185">Reference proteome</keyword>
<keyword evidence="3 9" id="KW-0540">Nuclease</keyword>
<proteinExistence type="inferred from homology"/>
<evidence type="ECO:0000256" key="9">
    <source>
        <dbReference type="HAMAP-Rule" id="MF_01471"/>
    </source>
</evidence>
<keyword evidence="7 9" id="KW-0460">Magnesium</keyword>
<dbReference type="PANTHER" id="PTHR34405:SF3">
    <property type="entry name" value="CRISPR-ASSOCIATED ENDORIBONUCLEASE CAS2 3"/>
    <property type="match status" value="1"/>
</dbReference>
<evidence type="ECO:0000256" key="10">
    <source>
        <dbReference type="PIRNR" id="PIRNR032582"/>
    </source>
</evidence>
<protein>
    <recommendedName>
        <fullName evidence="9">CRISPR-associated endoribonuclease Cas2</fullName>
        <ecNumber evidence="9">3.1.-.-</ecNumber>
    </recommendedName>
</protein>
<dbReference type="EC" id="3.1.-.-" evidence="9"/>
<dbReference type="GO" id="GO:0046872">
    <property type="term" value="F:metal ion binding"/>
    <property type="evidence" value="ECO:0007669"/>
    <property type="project" value="UniProtKB-UniRule"/>
</dbReference>
<dbReference type="AlphaFoldDB" id="F0T1Y8"/>
<evidence type="ECO:0000256" key="3">
    <source>
        <dbReference type="ARBA" id="ARBA00022722"/>
    </source>
</evidence>
<dbReference type="OrthoDB" id="9798176at2"/>
<evidence type="ECO:0000256" key="8">
    <source>
        <dbReference type="ARBA" id="ARBA00023118"/>
    </source>
</evidence>
<dbReference type="eggNOG" id="COG1343">
    <property type="taxonomic scope" value="Bacteria"/>
</dbReference>
<evidence type="ECO:0000313" key="11">
    <source>
        <dbReference type="EMBL" id="ADY55252.1"/>
    </source>
</evidence>
<comment type="subunit">
    <text evidence="9">Homodimer, forms a heterotetramer with a Cas1 homodimer.</text>
</comment>
<dbReference type="Proteomes" id="UP000007488">
    <property type="component" value="Chromosome"/>
</dbReference>
<dbReference type="HOGENOM" id="CLU_161124_3_1_9"/>
<dbReference type="GO" id="GO:0004521">
    <property type="term" value="F:RNA endonuclease activity"/>
    <property type="evidence" value="ECO:0007669"/>
    <property type="project" value="UniProtKB-UniRule"/>
</dbReference>
<dbReference type="HAMAP" id="MF_01471">
    <property type="entry name" value="Cas2"/>
    <property type="match status" value="1"/>
</dbReference>